<protein>
    <submittedName>
        <fullName evidence="3">Uncharacterized protein</fullName>
    </submittedName>
</protein>
<organism evidence="2 3">
    <name type="scientific">Plectus sambesii</name>
    <dbReference type="NCBI Taxonomy" id="2011161"/>
    <lineage>
        <taxon>Eukaryota</taxon>
        <taxon>Metazoa</taxon>
        <taxon>Ecdysozoa</taxon>
        <taxon>Nematoda</taxon>
        <taxon>Chromadorea</taxon>
        <taxon>Plectida</taxon>
        <taxon>Plectina</taxon>
        <taxon>Plectoidea</taxon>
        <taxon>Plectidae</taxon>
        <taxon>Plectus</taxon>
    </lineage>
</organism>
<keyword evidence="1" id="KW-1133">Transmembrane helix</keyword>
<evidence type="ECO:0000256" key="1">
    <source>
        <dbReference type="SAM" id="Phobius"/>
    </source>
</evidence>
<keyword evidence="2" id="KW-1185">Reference proteome</keyword>
<dbReference type="WBParaSite" id="PSAMB.scaffold9534size4863.g32511.t1">
    <property type="protein sequence ID" value="PSAMB.scaffold9534size4863.g32511.t1"/>
    <property type="gene ID" value="PSAMB.scaffold9534size4863.g32511"/>
</dbReference>
<keyword evidence="1" id="KW-0472">Membrane</keyword>
<name>A0A914XRL4_9BILA</name>
<evidence type="ECO:0000313" key="2">
    <source>
        <dbReference type="Proteomes" id="UP000887566"/>
    </source>
</evidence>
<feature type="transmembrane region" description="Helical" evidence="1">
    <location>
        <begin position="34"/>
        <end position="50"/>
    </location>
</feature>
<keyword evidence="1" id="KW-0812">Transmembrane</keyword>
<reference evidence="3" key="1">
    <citation type="submission" date="2022-11" db="UniProtKB">
        <authorList>
            <consortium name="WormBaseParasite"/>
        </authorList>
    </citation>
    <scope>IDENTIFICATION</scope>
</reference>
<proteinExistence type="predicted"/>
<evidence type="ECO:0000313" key="3">
    <source>
        <dbReference type="WBParaSite" id="PSAMB.scaffold9534size4863.g32511.t1"/>
    </source>
</evidence>
<dbReference type="Proteomes" id="UP000887566">
    <property type="component" value="Unplaced"/>
</dbReference>
<sequence length="81" mass="9174">RFVLPTDALFAFAQSAIPLICLLLSTLFENKRPLHFIAAIATIDLCWIVATPNTYNFVGKLHAIDMIEQFAKLRAFLFLYA</sequence>
<accession>A0A914XRL4</accession>
<dbReference type="AlphaFoldDB" id="A0A914XRL4"/>
<feature type="transmembrane region" description="Helical" evidence="1">
    <location>
        <begin position="9"/>
        <end position="28"/>
    </location>
</feature>